<name>A0ABM5PPT5_9CORY</name>
<dbReference type="NCBIfam" id="NF001392">
    <property type="entry name" value="PRK00281.2-1"/>
    <property type="match status" value="1"/>
</dbReference>
<evidence type="ECO:0000313" key="19">
    <source>
        <dbReference type="Proteomes" id="UP000019226"/>
    </source>
</evidence>
<keyword evidence="7 17" id="KW-0378">Hydrolase</keyword>
<evidence type="ECO:0000256" key="8">
    <source>
        <dbReference type="ARBA" id="ARBA00022960"/>
    </source>
</evidence>
<keyword evidence="11 17" id="KW-0472">Membrane</keyword>
<evidence type="ECO:0000256" key="1">
    <source>
        <dbReference type="ARBA" id="ARBA00004651"/>
    </source>
</evidence>
<evidence type="ECO:0000256" key="4">
    <source>
        <dbReference type="ARBA" id="ARBA00021581"/>
    </source>
</evidence>
<gene>
    <name evidence="17" type="primary">uppP</name>
    <name evidence="18" type="ORF">CCASEI_07280</name>
</gene>
<dbReference type="GO" id="GO:0050380">
    <property type="term" value="F:undecaprenyl-diphosphatase activity"/>
    <property type="evidence" value="ECO:0007669"/>
    <property type="project" value="UniProtKB-EC"/>
</dbReference>
<reference evidence="19" key="1">
    <citation type="submission" date="2013-02" db="EMBL/GenBank/DDBJ databases">
        <title>The complete genome sequence of Corynebacterium casei LMG S-19264 (=DSM 44701).</title>
        <authorList>
            <person name="Ruckert C."/>
            <person name="Albersmeier A."/>
            <person name="Kalinowski J."/>
        </authorList>
    </citation>
    <scope>NUCLEOTIDE SEQUENCE [LARGE SCALE GENOMIC DNA]</scope>
    <source>
        <strain evidence="19">LMG S-19264</strain>
    </source>
</reference>
<comment type="subcellular location">
    <subcellularLocation>
        <location evidence="1 17">Cell membrane</location>
        <topology evidence="1 17">Multi-pass membrane protein</topology>
    </subcellularLocation>
</comment>
<evidence type="ECO:0000256" key="3">
    <source>
        <dbReference type="ARBA" id="ARBA00012374"/>
    </source>
</evidence>
<dbReference type="EMBL" id="CP004350">
    <property type="protein sequence ID" value="AHI20027.1"/>
    <property type="molecule type" value="Genomic_DNA"/>
</dbReference>
<dbReference type="GeneID" id="82877604"/>
<evidence type="ECO:0000256" key="9">
    <source>
        <dbReference type="ARBA" id="ARBA00022984"/>
    </source>
</evidence>
<evidence type="ECO:0000256" key="17">
    <source>
        <dbReference type="HAMAP-Rule" id="MF_01006"/>
    </source>
</evidence>
<evidence type="ECO:0000256" key="7">
    <source>
        <dbReference type="ARBA" id="ARBA00022801"/>
    </source>
</evidence>
<comment type="similarity">
    <text evidence="2 17">Belongs to the UppP family.</text>
</comment>
<evidence type="ECO:0000256" key="12">
    <source>
        <dbReference type="ARBA" id="ARBA00023251"/>
    </source>
</evidence>
<evidence type="ECO:0000256" key="11">
    <source>
        <dbReference type="ARBA" id="ARBA00023136"/>
    </source>
</evidence>
<evidence type="ECO:0000256" key="6">
    <source>
        <dbReference type="ARBA" id="ARBA00022692"/>
    </source>
</evidence>
<sequence>MSWIQVIVLSIVQGLTEFLPVSSSGHLRIVSELFWGQDAGASFTAVIQLGTELAVVVFFAKMIWQILTGWFKGWVDKESRGQDWKMGWFVIVGSIPIGILGLLGKDLIRDALRNLWITASMLILFSLVFIVAERVGKKNRGFDDLTMKDAIVMGLCQCLALIPGVSRSGGTISGGLFLGLDREVATRFSFLLAIPAVLASGLFSLPDAFDPAAGQAASGMQLLVGTSIAFVVGYASIAWLLKFVSNHSFEWFAAYRIPVGIFVMILLAIGVLQPY</sequence>
<dbReference type="Pfam" id="PF02673">
    <property type="entry name" value="BacA"/>
    <property type="match status" value="1"/>
</dbReference>
<feature type="transmembrane region" description="Helical" evidence="17">
    <location>
        <begin position="188"/>
        <end position="206"/>
    </location>
</feature>
<evidence type="ECO:0000256" key="14">
    <source>
        <dbReference type="ARBA" id="ARBA00032707"/>
    </source>
</evidence>
<feature type="transmembrane region" description="Helical" evidence="17">
    <location>
        <begin position="218"/>
        <end position="241"/>
    </location>
</feature>
<feature type="transmembrane region" description="Helical" evidence="17">
    <location>
        <begin position="85"/>
        <end position="103"/>
    </location>
</feature>
<protein>
    <recommendedName>
        <fullName evidence="4 17">Undecaprenyl-diphosphatase</fullName>
        <ecNumber evidence="3 17">3.6.1.27</ecNumber>
    </recommendedName>
    <alternativeName>
        <fullName evidence="15 17">Bacitracin resistance protein</fullName>
    </alternativeName>
    <alternativeName>
        <fullName evidence="14 17">Undecaprenyl pyrophosphate phosphatase</fullName>
    </alternativeName>
</protein>
<evidence type="ECO:0000313" key="18">
    <source>
        <dbReference type="EMBL" id="AHI20027.1"/>
    </source>
</evidence>
<keyword evidence="9 17" id="KW-0573">Peptidoglycan synthesis</keyword>
<feature type="transmembrane region" description="Helical" evidence="17">
    <location>
        <begin position="115"/>
        <end position="132"/>
    </location>
</feature>
<keyword evidence="12 17" id="KW-0046">Antibiotic resistance</keyword>
<keyword evidence="13 17" id="KW-0961">Cell wall biogenesis/degradation</keyword>
<comment type="function">
    <text evidence="17">Catalyzes the dephosphorylation of undecaprenyl diphosphate (UPP). Confers resistance to bacitracin.</text>
</comment>
<proteinExistence type="inferred from homology"/>
<keyword evidence="19" id="KW-1185">Reference proteome</keyword>
<dbReference type="RefSeq" id="WP_006823701.1">
    <property type="nucleotide sequence ID" value="NZ_CP004350.1"/>
</dbReference>
<keyword evidence="5 17" id="KW-1003">Cell membrane</keyword>
<feature type="transmembrane region" description="Helical" evidence="17">
    <location>
        <begin position="253"/>
        <end position="272"/>
    </location>
</feature>
<feature type="transmembrane region" description="Helical" evidence="17">
    <location>
        <begin position="40"/>
        <end position="64"/>
    </location>
</feature>
<dbReference type="NCBIfam" id="TIGR00753">
    <property type="entry name" value="undec_PP_bacA"/>
    <property type="match status" value="1"/>
</dbReference>
<evidence type="ECO:0000256" key="16">
    <source>
        <dbReference type="ARBA" id="ARBA00047594"/>
    </source>
</evidence>
<comment type="catalytic activity">
    <reaction evidence="16 17">
        <text>di-trans,octa-cis-undecaprenyl diphosphate + H2O = di-trans,octa-cis-undecaprenyl phosphate + phosphate + H(+)</text>
        <dbReference type="Rhea" id="RHEA:28094"/>
        <dbReference type="ChEBI" id="CHEBI:15377"/>
        <dbReference type="ChEBI" id="CHEBI:15378"/>
        <dbReference type="ChEBI" id="CHEBI:43474"/>
        <dbReference type="ChEBI" id="CHEBI:58405"/>
        <dbReference type="ChEBI" id="CHEBI:60392"/>
        <dbReference type="EC" id="3.6.1.27"/>
    </reaction>
</comment>
<organism evidence="18 19">
    <name type="scientific">Corynebacterium casei LMG S-19264</name>
    <dbReference type="NCBI Taxonomy" id="1285583"/>
    <lineage>
        <taxon>Bacteria</taxon>
        <taxon>Bacillati</taxon>
        <taxon>Actinomycetota</taxon>
        <taxon>Actinomycetes</taxon>
        <taxon>Mycobacteriales</taxon>
        <taxon>Corynebacteriaceae</taxon>
        <taxon>Corynebacterium</taxon>
    </lineage>
</organism>
<evidence type="ECO:0000256" key="15">
    <source>
        <dbReference type="ARBA" id="ARBA00032932"/>
    </source>
</evidence>
<keyword evidence="6 17" id="KW-0812">Transmembrane</keyword>
<dbReference type="InterPro" id="IPR003824">
    <property type="entry name" value="UppP"/>
</dbReference>
<keyword evidence="8 17" id="KW-0133">Cell shape</keyword>
<dbReference type="EC" id="3.6.1.27" evidence="3 17"/>
<evidence type="ECO:0000256" key="5">
    <source>
        <dbReference type="ARBA" id="ARBA00022475"/>
    </source>
</evidence>
<dbReference type="Proteomes" id="UP000019226">
    <property type="component" value="Chromosome"/>
</dbReference>
<evidence type="ECO:0000256" key="10">
    <source>
        <dbReference type="ARBA" id="ARBA00022989"/>
    </source>
</evidence>
<keyword evidence="10 17" id="KW-1133">Transmembrane helix</keyword>
<dbReference type="PANTHER" id="PTHR30622:SF4">
    <property type="entry name" value="UNDECAPRENYL-DIPHOSPHATASE"/>
    <property type="match status" value="1"/>
</dbReference>
<dbReference type="HAMAP" id="MF_01006">
    <property type="entry name" value="Undec_diphosphatase"/>
    <property type="match status" value="1"/>
</dbReference>
<dbReference type="PANTHER" id="PTHR30622">
    <property type="entry name" value="UNDECAPRENYL-DIPHOSPHATASE"/>
    <property type="match status" value="1"/>
</dbReference>
<accession>A0ABM5PPT5</accession>
<comment type="miscellaneous">
    <text evidence="17">Bacitracin is thought to be involved in the inhibition of peptidoglycan synthesis by sequestering undecaprenyl diphosphate, thereby reducing the pool of lipid carrier available.</text>
</comment>
<evidence type="ECO:0000256" key="2">
    <source>
        <dbReference type="ARBA" id="ARBA00010621"/>
    </source>
</evidence>
<evidence type="ECO:0000256" key="13">
    <source>
        <dbReference type="ARBA" id="ARBA00023316"/>
    </source>
</evidence>